<proteinExistence type="predicted"/>
<dbReference type="RefSeq" id="XP_056506802.1">
    <property type="nucleotide sequence ID" value="XM_056660304.1"/>
</dbReference>
<evidence type="ECO:0000313" key="3">
    <source>
        <dbReference type="EMBL" id="KAJ5081515.1"/>
    </source>
</evidence>
<evidence type="ECO:0000256" key="1">
    <source>
        <dbReference type="SAM" id="MobiDB-lite"/>
    </source>
</evidence>
<protein>
    <submittedName>
        <fullName evidence="3">Period circadian protein</fullName>
    </submittedName>
</protein>
<evidence type="ECO:0000256" key="2">
    <source>
        <dbReference type="SAM" id="SignalP"/>
    </source>
</evidence>
<dbReference type="AlphaFoldDB" id="A0A9W9EGX2"/>
<evidence type="ECO:0000313" key="4">
    <source>
        <dbReference type="Proteomes" id="UP001141434"/>
    </source>
</evidence>
<feature type="compositionally biased region" description="Low complexity" evidence="1">
    <location>
        <begin position="84"/>
        <end position="125"/>
    </location>
</feature>
<comment type="caution">
    <text evidence="3">The sequence shown here is derived from an EMBL/GenBank/DDBJ whole genome shotgun (WGS) entry which is preliminary data.</text>
</comment>
<feature type="signal peptide" evidence="2">
    <location>
        <begin position="1"/>
        <end position="21"/>
    </location>
</feature>
<feature type="compositionally biased region" description="Low complexity" evidence="1">
    <location>
        <begin position="134"/>
        <end position="152"/>
    </location>
</feature>
<keyword evidence="4" id="KW-1185">Reference proteome</keyword>
<feature type="region of interest" description="Disordered" evidence="1">
    <location>
        <begin position="78"/>
        <end position="152"/>
    </location>
</feature>
<dbReference type="OrthoDB" id="4776947at2759"/>
<keyword evidence="2" id="KW-0732">Signal</keyword>
<organism evidence="3 4">
    <name type="scientific">Penicillium alfredii</name>
    <dbReference type="NCBI Taxonomy" id="1506179"/>
    <lineage>
        <taxon>Eukaryota</taxon>
        <taxon>Fungi</taxon>
        <taxon>Dikarya</taxon>
        <taxon>Ascomycota</taxon>
        <taxon>Pezizomycotina</taxon>
        <taxon>Eurotiomycetes</taxon>
        <taxon>Eurotiomycetidae</taxon>
        <taxon>Eurotiales</taxon>
        <taxon>Aspergillaceae</taxon>
        <taxon>Penicillium</taxon>
    </lineage>
</organism>
<name>A0A9W9EGX2_9EURO</name>
<dbReference type="Proteomes" id="UP001141434">
    <property type="component" value="Unassembled WGS sequence"/>
</dbReference>
<dbReference type="GeneID" id="81399473"/>
<reference evidence="3" key="1">
    <citation type="submission" date="2022-11" db="EMBL/GenBank/DDBJ databases">
        <authorList>
            <person name="Petersen C."/>
        </authorList>
    </citation>
    <scope>NUCLEOTIDE SEQUENCE</scope>
    <source>
        <strain evidence="3">IBT 34128</strain>
    </source>
</reference>
<gene>
    <name evidence="3" type="ORF">NUU61_009779</name>
</gene>
<reference evidence="3" key="2">
    <citation type="journal article" date="2023" name="IMA Fungus">
        <title>Comparative genomic study of the Penicillium genus elucidates a diverse pangenome and 15 lateral gene transfer events.</title>
        <authorList>
            <person name="Petersen C."/>
            <person name="Sorensen T."/>
            <person name="Nielsen M.R."/>
            <person name="Sondergaard T.E."/>
            <person name="Sorensen J.L."/>
            <person name="Fitzpatrick D.A."/>
            <person name="Frisvad J.C."/>
            <person name="Nielsen K.L."/>
        </authorList>
    </citation>
    <scope>NUCLEOTIDE SEQUENCE</scope>
    <source>
        <strain evidence="3">IBT 34128</strain>
    </source>
</reference>
<dbReference type="EMBL" id="JAPMSZ010000012">
    <property type="protein sequence ID" value="KAJ5081515.1"/>
    <property type="molecule type" value="Genomic_DNA"/>
</dbReference>
<sequence>MFFKKSAVALAFVALTNIVSAGQTPACLLSVIGNTPNPAKLSDICGSDAHKIQSAIEKECGDKSDAALKFFANTCKDAGHKVESSSTTSSTSGTSASASGSSTSFVTSASAGESSPTSGSSSGGSNTSGGSGSASGSAPSGAASPSSSSGAAVSDRQFSATTFAAVVFIGAAAVL</sequence>
<accession>A0A9W9EGX2</accession>
<feature type="chain" id="PRO_5040833388" evidence="2">
    <location>
        <begin position="22"/>
        <end position="175"/>
    </location>
</feature>